<reference evidence="1" key="1">
    <citation type="submission" date="2023-04" db="EMBL/GenBank/DDBJ databases">
        <authorList>
            <consortium name="ELIXIR-Norway"/>
        </authorList>
    </citation>
    <scope>NUCLEOTIDE SEQUENCE [LARGE SCALE GENOMIC DNA]</scope>
</reference>
<name>A0ABN8YXM6_RANTA</name>
<proteinExistence type="predicted"/>
<sequence length="99" mass="10896">MKRYLLSTSLGFRNGDHARAQGTLLSGWVVREVALLVLLDKVVVVFTPRRVGGVVPDHDCRNSVTSWSLPLRSNPSHLGAVVSARLSNLFDFHPPFACL</sequence>
<protein>
    <submittedName>
        <fullName evidence="1">Uncharacterized protein</fullName>
    </submittedName>
</protein>
<evidence type="ECO:0000313" key="2">
    <source>
        <dbReference type="Proteomes" id="UP001176941"/>
    </source>
</evidence>
<dbReference type="EMBL" id="OX459959">
    <property type="protein sequence ID" value="CAI9164656.1"/>
    <property type="molecule type" value="Genomic_DNA"/>
</dbReference>
<organism evidence="1 2">
    <name type="scientific">Rangifer tarandus platyrhynchus</name>
    <name type="common">Svalbard reindeer</name>
    <dbReference type="NCBI Taxonomy" id="3082113"/>
    <lineage>
        <taxon>Eukaryota</taxon>
        <taxon>Metazoa</taxon>
        <taxon>Chordata</taxon>
        <taxon>Craniata</taxon>
        <taxon>Vertebrata</taxon>
        <taxon>Euteleostomi</taxon>
        <taxon>Mammalia</taxon>
        <taxon>Eutheria</taxon>
        <taxon>Laurasiatheria</taxon>
        <taxon>Artiodactyla</taxon>
        <taxon>Ruminantia</taxon>
        <taxon>Pecora</taxon>
        <taxon>Cervidae</taxon>
        <taxon>Odocoileinae</taxon>
        <taxon>Rangifer</taxon>
    </lineage>
</organism>
<dbReference type="Proteomes" id="UP001176941">
    <property type="component" value="Chromosome 23"/>
</dbReference>
<gene>
    <name evidence="1" type="ORF">MRATA1EN1_LOCUS13618</name>
</gene>
<accession>A0ABN8YXM6</accession>
<evidence type="ECO:0000313" key="1">
    <source>
        <dbReference type="EMBL" id="CAI9164656.1"/>
    </source>
</evidence>
<keyword evidence="2" id="KW-1185">Reference proteome</keyword>